<evidence type="ECO:0000256" key="1">
    <source>
        <dbReference type="ARBA" id="ARBA00004141"/>
    </source>
</evidence>
<dbReference type="EMBL" id="JANBOH010000111">
    <property type="protein sequence ID" value="KAJ1645324.1"/>
    <property type="molecule type" value="Genomic_DNA"/>
</dbReference>
<comment type="subcellular location">
    <subcellularLocation>
        <location evidence="1">Membrane</location>
        <topology evidence="1">Multi-pass membrane protein</topology>
    </subcellularLocation>
</comment>
<sequence length="154" mass="16267">MESKSSLQITFEGLTYTVKVPVKTDATADSTGSPLSGLKKSLKNLFSKPKYTDKVILKQMNGTFRPGRLTAILGPSGSGKTTLLNLLAGQLSSGETSGNIWVNGRPTSGAGLRRLAGYVNQEDVILSTQTVEEAIEMSVVLRPPPLSSGLSQPS</sequence>
<keyword evidence="8" id="KW-1185">Reference proteome</keyword>
<evidence type="ECO:0000256" key="4">
    <source>
        <dbReference type="ARBA" id="ARBA00022989"/>
    </source>
</evidence>
<dbReference type="Gene3D" id="3.40.50.300">
    <property type="entry name" value="P-loop containing nucleotide triphosphate hydrolases"/>
    <property type="match status" value="1"/>
</dbReference>
<dbReference type="InterPro" id="IPR003439">
    <property type="entry name" value="ABC_transporter-like_ATP-bd"/>
</dbReference>
<dbReference type="SUPFAM" id="SSF52540">
    <property type="entry name" value="P-loop containing nucleoside triphosphate hydrolases"/>
    <property type="match status" value="1"/>
</dbReference>
<proteinExistence type="predicted"/>
<evidence type="ECO:0000313" key="8">
    <source>
        <dbReference type="Proteomes" id="UP001145021"/>
    </source>
</evidence>
<dbReference type="PANTHER" id="PTHR48041">
    <property type="entry name" value="ABC TRANSPORTER G FAMILY MEMBER 28"/>
    <property type="match status" value="1"/>
</dbReference>
<gene>
    <name evidence="7" type="ORF">LPJ64_003063</name>
</gene>
<organism evidence="7 8">
    <name type="scientific">Coemansia asiatica</name>
    <dbReference type="NCBI Taxonomy" id="1052880"/>
    <lineage>
        <taxon>Eukaryota</taxon>
        <taxon>Fungi</taxon>
        <taxon>Fungi incertae sedis</taxon>
        <taxon>Zoopagomycota</taxon>
        <taxon>Kickxellomycotina</taxon>
        <taxon>Kickxellomycetes</taxon>
        <taxon>Kickxellales</taxon>
        <taxon>Kickxellaceae</taxon>
        <taxon>Coemansia</taxon>
    </lineage>
</organism>
<feature type="non-terminal residue" evidence="7">
    <location>
        <position position="154"/>
    </location>
</feature>
<dbReference type="Pfam" id="PF00005">
    <property type="entry name" value="ABC_tran"/>
    <property type="match status" value="1"/>
</dbReference>
<reference evidence="7" key="1">
    <citation type="submission" date="2022-07" db="EMBL/GenBank/DDBJ databases">
        <title>Phylogenomic reconstructions and comparative analyses of Kickxellomycotina fungi.</title>
        <authorList>
            <person name="Reynolds N.K."/>
            <person name="Stajich J.E."/>
            <person name="Barry K."/>
            <person name="Grigoriev I.V."/>
            <person name="Crous P."/>
            <person name="Smith M.E."/>
        </authorList>
    </citation>
    <scope>NUCLEOTIDE SEQUENCE</scope>
    <source>
        <strain evidence="7">NBRC 105413</strain>
    </source>
</reference>
<evidence type="ECO:0000256" key="2">
    <source>
        <dbReference type="ARBA" id="ARBA00022448"/>
    </source>
</evidence>
<evidence type="ECO:0000256" key="3">
    <source>
        <dbReference type="ARBA" id="ARBA00022692"/>
    </source>
</evidence>
<dbReference type="PANTHER" id="PTHR48041:SF139">
    <property type="entry name" value="PROTEIN SCARLET"/>
    <property type="match status" value="1"/>
</dbReference>
<dbReference type="GO" id="GO:0016887">
    <property type="term" value="F:ATP hydrolysis activity"/>
    <property type="evidence" value="ECO:0007669"/>
    <property type="project" value="InterPro"/>
</dbReference>
<comment type="caution">
    <text evidence="7">The sequence shown here is derived from an EMBL/GenBank/DDBJ whole genome shotgun (WGS) entry which is preliminary data.</text>
</comment>
<evidence type="ECO:0000313" key="7">
    <source>
        <dbReference type="EMBL" id="KAJ1645324.1"/>
    </source>
</evidence>
<name>A0A9W8CII6_9FUNG</name>
<dbReference type="Proteomes" id="UP001145021">
    <property type="component" value="Unassembled WGS sequence"/>
</dbReference>
<accession>A0A9W8CII6</accession>
<dbReference type="GO" id="GO:0005524">
    <property type="term" value="F:ATP binding"/>
    <property type="evidence" value="ECO:0007669"/>
    <property type="project" value="InterPro"/>
</dbReference>
<keyword evidence="4" id="KW-1133">Transmembrane helix</keyword>
<dbReference type="GO" id="GO:0016020">
    <property type="term" value="C:membrane"/>
    <property type="evidence" value="ECO:0007669"/>
    <property type="project" value="UniProtKB-SubCell"/>
</dbReference>
<keyword evidence="5" id="KW-0472">Membrane</keyword>
<keyword evidence="3" id="KW-0812">Transmembrane</keyword>
<keyword evidence="2" id="KW-0813">Transport</keyword>
<feature type="domain" description="ABC transporter" evidence="6">
    <location>
        <begin position="57"/>
        <end position="134"/>
    </location>
</feature>
<dbReference type="InterPro" id="IPR050352">
    <property type="entry name" value="ABCG_transporters"/>
</dbReference>
<dbReference type="GO" id="GO:0042626">
    <property type="term" value="F:ATPase-coupled transmembrane transporter activity"/>
    <property type="evidence" value="ECO:0007669"/>
    <property type="project" value="TreeGrafter"/>
</dbReference>
<dbReference type="AlphaFoldDB" id="A0A9W8CII6"/>
<evidence type="ECO:0000259" key="6">
    <source>
        <dbReference type="Pfam" id="PF00005"/>
    </source>
</evidence>
<protein>
    <recommendedName>
        <fullName evidence="6">ABC transporter domain-containing protein</fullName>
    </recommendedName>
</protein>
<evidence type="ECO:0000256" key="5">
    <source>
        <dbReference type="ARBA" id="ARBA00023136"/>
    </source>
</evidence>
<dbReference type="InterPro" id="IPR027417">
    <property type="entry name" value="P-loop_NTPase"/>
</dbReference>